<protein>
    <recommendedName>
        <fullName evidence="3">BTB domain-containing protein</fullName>
    </recommendedName>
</protein>
<dbReference type="AlphaFoldDB" id="A0A4R0R6K1"/>
<keyword evidence="2" id="KW-1185">Reference proteome</keyword>
<dbReference type="STRING" id="92696.A0A4R0R6K1"/>
<proteinExistence type="predicted"/>
<dbReference type="Gene3D" id="3.30.710.10">
    <property type="entry name" value="Potassium Channel Kv1.1, Chain A"/>
    <property type="match status" value="1"/>
</dbReference>
<dbReference type="OrthoDB" id="3027208at2759"/>
<evidence type="ECO:0000313" key="1">
    <source>
        <dbReference type="EMBL" id="TCD62076.1"/>
    </source>
</evidence>
<gene>
    <name evidence="1" type="ORF">EIP91_007498</name>
</gene>
<comment type="caution">
    <text evidence="1">The sequence shown here is derived from an EMBL/GenBank/DDBJ whole genome shotgun (WGS) entry which is preliminary data.</text>
</comment>
<reference evidence="1 2" key="1">
    <citation type="submission" date="2018-11" db="EMBL/GenBank/DDBJ databases">
        <title>Genome assembly of Steccherinum ochraceum LE-BIN_3174, the white-rot fungus of the Steccherinaceae family (The Residual Polyporoid clade, Polyporales, Basidiomycota).</title>
        <authorList>
            <person name="Fedorova T.V."/>
            <person name="Glazunova O.A."/>
            <person name="Landesman E.O."/>
            <person name="Moiseenko K.V."/>
            <person name="Psurtseva N.V."/>
            <person name="Savinova O.S."/>
            <person name="Shakhova N.V."/>
            <person name="Tyazhelova T.V."/>
            <person name="Vasina D.V."/>
        </authorList>
    </citation>
    <scope>NUCLEOTIDE SEQUENCE [LARGE SCALE GENOMIC DNA]</scope>
    <source>
        <strain evidence="1 2">LE-BIN_3174</strain>
    </source>
</reference>
<dbReference type="EMBL" id="RWJN01000404">
    <property type="protein sequence ID" value="TCD62076.1"/>
    <property type="molecule type" value="Genomic_DNA"/>
</dbReference>
<organism evidence="1 2">
    <name type="scientific">Steccherinum ochraceum</name>
    <dbReference type="NCBI Taxonomy" id="92696"/>
    <lineage>
        <taxon>Eukaryota</taxon>
        <taxon>Fungi</taxon>
        <taxon>Dikarya</taxon>
        <taxon>Basidiomycota</taxon>
        <taxon>Agaricomycotina</taxon>
        <taxon>Agaricomycetes</taxon>
        <taxon>Polyporales</taxon>
        <taxon>Steccherinaceae</taxon>
        <taxon>Steccherinum</taxon>
    </lineage>
</organism>
<dbReference type="InterPro" id="IPR011333">
    <property type="entry name" value="SKP1/BTB/POZ_sf"/>
</dbReference>
<accession>A0A4R0R6K1</accession>
<evidence type="ECO:0000313" key="2">
    <source>
        <dbReference type="Proteomes" id="UP000292702"/>
    </source>
</evidence>
<name>A0A4R0R6K1_9APHY</name>
<dbReference type="Proteomes" id="UP000292702">
    <property type="component" value="Unassembled WGS sequence"/>
</dbReference>
<sequence>MSRTPIATTPISPSFTPSADVWYPDGTAILVAEGEAFRVYSGMLARQSPVFADMFALPQPPGSEDTTYEGCPVVYMADSASEMRIFLRILHDGRYAPCNTGSTSTSWSLTSHGLNLLRSDNHSMLHNLDPGSLPDLLRISTKYGVTYLRNLAIASLHYYFPLQVHRFSDMAQTRTEKMSIGQLFYLANVCRETQAVTLLVLVLCCCAHLELKYILYGVSPTAASFSFDRAPLSRIMPHSSLDPTSHEELDPANKRLVMHSRHHLCRLARLKTYHIVFFGPKHGDAICKDASAKLARRLLAGSPDDGFVSPFIGTAQADTMLSFCAKCKQEFRTCTEKGMAAAWETLPGIYEQGSWEKKLQLR</sequence>
<evidence type="ECO:0008006" key="3">
    <source>
        <dbReference type="Google" id="ProtNLM"/>
    </source>
</evidence>